<dbReference type="PRINTS" id="PR00163">
    <property type="entry name" value="RUBREDOXIN"/>
</dbReference>
<comment type="similarity">
    <text evidence="2 8">Belongs to the TPP enzyme family.</text>
</comment>
<evidence type="ECO:0000256" key="1">
    <source>
        <dbReference type="ARBA" id="ARBA00002360"/>
    </source>
</evidence>
<dbReference type="PROSITE" id="PS00202">
    <property type="entry name" value="RUBREDOXIN"/>
    <property type="match status" value="2"/>
</dbReference>
<feature type="transmembrane region" description="Helical" evidence="9">
    <location>
        <begin position="29"/>
        <end position="48"/>
    </location>
</feature>
<evidence type="ECO:0000313" key="12">
    <source>
        <dbReference type="Proteomes" id="UP001524383"/>
    </source>
</evidence>
<evidence type="ECO:0000256" key="8">
    <source>
        <dbReference type="RuleBase" id="RU362132"/>
    </source>
</evidence>
<keyword evidence="7 8" id="KW-0786">Thiamine pyrophosphate</keyword>
<dbReference type="EMBL" id="VOTZ01000044">
    <property type="protein sequence ID" value="MCQ1539583.1"/>
    <property type="molecule type" value="Genomic_DNA"/>
</dbReference>
<keyword evidence="9" id="KW-0812">Transmembrane</keyword>
<organism evidence="11 12">
    <name type="scientific">Methanocalculus taiwanensis</name>
    <dbReference type="NCBI Taxonomy" id="106207"/>
    <lineage>
        <taxon>Archaea</taxon>
        <taxon>Methanobacteriati</taxon>
        <taxon>Methanobacteriota</taxon>
        <taxon>Stenosarchaea group</taxon>
        <taxon>Methanomicrobia</taxon>
        <taxon>Methanomicrobiales</taxon>
        <taxon>Methanocalculaceae</taxon>
        <taxon>Methanocalculus</taxon>
    </lineage>
</organism>
<dbReference type="InterPro" id="IPR000399">
    <property type="entry name" value="TPP-bd_CS"/>
</dbReference>
<dbReference type="FunFam" id="2.20.28.10:FF:000001">
    <property type="entry name" value="Rubredoxin"/>
    <property type="match status" value="1"/>
</dbReference>
<sequence length="712" mass="77367">MATAITTAMMMPKSEPNIQESHRSFYLRYYVVFPGFMFHSIHIIYLSVSPSSHWRGDVMAQYKCSVCGYIYDEESGEPSTKTAPDTLFDELPHDWRCPVCAAGKEAFSVLSSEGESGPALPMIWRCTVCNYRYSEEDGEPATKTPPGTRFAELPDMWRCPVCGAARAAFVMVRKDAIAHEKSEKTVSDVIIEGLVASGIDLVFGLPGTSSLGLVDAIRKNGKVRYIVVRHEEAAAMAASAYNKLTGRIAACLTIAGPGATNLATGLYDAKEDGASVVSLNGQVEMQYTGEYGMQEIDQDAFFRPITVYNNTISDRKMTLLLLSRAIRYATLRHGVAQLSIPNDIQKQPLDPSICKTEIVIVEPAITPDAASLQKARDAIDGAEHPVVLAGFGAYHDADAVLAFAEAIDAPILTTYRAKGILPEDHPRVISVLGSVGSPQARILAERADLIVAFGVGFSKFTNVPLDTRIIQVDTNPVKLGVGNMTIPLWGTCSETISLLTQMVEKKTRPGLAEEIAAMKIAWLDQLDSEADSKAVPIRPPYLMKILSEKLPAAAVICLDVGENQWWFGRNFLMKQQRFTMSGYLGTMGFGFPAAIAAKLAYPEKQVICITGDGGFSQAMADFVTAVKYDLPMVVIIMNNRQLGMIQVEQLMENYPNYGTDLHNPDFAAYADACGGAGIRVEQPGDLAGAVGKALSMNLPVIVDVICDARRIV</sequence>
<dbReference type="Proteomes" id="UP001524383">
    <property type="component" value="Unassembled WGS sequence"/>
</dbReference>
<evidence type="ECO:0000256" key="4">
    <source>
        <dbReference type="ARBA" id="ARBA00022723"/>
    </source>
</evidence>
<feature type="domain" description="Rubredoxin-like" evidence="10">
    <location>
        <begin position="59"/>
        <end position="110"/>
    </location>
</feature>
<dbReference type="InterPro" id="IPR047212">
    <property type="entry name" value="TPP_POXB-like"/>
</dbReference>
<gene>
    <name evidence="11" type="ORF">FTO68_11425</name>
</gene>
<dbReference type="InterPro" id="IPR024934">
    <property type="entry name" value="Rubredoxin-like_dom"/>
</dbReference>
<dbReference type="InterPro" id="IPR024935">
    <property type="entry name" value="Rubredoxin_dom"/>
</dbReference>
<dbReference type="PROSITE" id="PS00187">
    <property type="entry name" value="TPP_ENZYMES"/>
    <property type="match status" value="1"/>
</dbReference>
<keyword evidence="5" id="KW-0249">Electron transport</keyword>
<accession>A0ABD4TPA1</accession>
<keyword evidence="6" id="KW-0408">Iron</keyword>
<dbReference type="Gene3D" id="3.40.50.1220">
    <property type="entry name" value="TPP-binding domain"/>
    <property type="match status" value="1"/>
</dbReference>
<keyword evidence="12" id="KW-1185">Reference proteome</keyword>
<feature type="domain" description="Rubredoxin-like" evidence="10">
    <location>
        <begin position="121"/>
        <end position="172"/>
    </location>
</feature>
<dbReference type="InterPro" id="IPR047211">
    <property type="entry name" value="POXB-like"/>
</dbReference>
<dbReference type="Gene3D" id="3.40.50.970">
    <property type="match status" value="2"/>
</dbReference>
<dbReference type="InterPro" id="IPR018527">
    <property type="entry name" value="Rubredoxin_Fe_BS"/>
</dbReference>
<dbReference type="SUPFAM" id="SSF57802">
    <property type="entry name" value="Rubredoxin-like"/>
    <property type="match status" value="2"/>
</dbReference>
<dbReference type="InterPro" id="IPR029061">
    <property type="entry name" value="THDP-binding"/>
</dbReference>
<dbReference type="GO" id="GO:0044272">
    <property type="term" value="P:sulfur compound biosynthetic process"/>
    <property type="evidence" value="ECO:0007669"/>
    <property type="project" value="UniProtKB-ARBA"/>
</dbReference>
<keyword evidence="9" id="KW-0472">Membrane</keyword>
<keyword evidence="9" id="KW-1133">Transmembrane helix</keyword>
<dbReference type="Pfam" id="PF02775">
    <property type="entry name" value="TPP_enzyme_C"/>
    <property type="match status" value="1"/>
</dbReference>
<evidence type="ECO:0000259" key="10">
    <source>
        <dbReference type="PROSITE" id="PS50903"/>
    </source>
</evidence>
<dbReference type="InterPro" id="IPR029035">
    <property type="entry name" value="DHS-like_NAD/FAD-binding_dom"/>
</dbReference>
<comment type="caution">
    <text evidence="11">The sequence shown here is derived from an EMBL/GenBank/DDBJ whole genome shotgun (WGS) entry which is preliminary data.</text>
</comment>
<reference evidence="11 12" key="1">
    <citation type="submission" date="2019-08" db="EMBL/GenBank/DDBJ databases">
        <authorList>
            <person name="Chen S.-C."/>
            <person name="Lai M.-C."/>
            <person name="You Y.-T."/>
        </authorList>
    </citation>
    <scope>NUCLEOTIDE SEQUENCE [LARGE SCALE GENOMIC DNA]</scope>
    <source>
        <strain evidence="11 12">P2F9704a</strain>
    </source>
</reference>
<dbReference type="InterPro" id="IPR012001">
    <property type="entry name" value="Thiamin_PyroP_enz_TPP-bd_dom"/>
</dbReference>
<dbReference type="PANTHER" id="PTHR42981">
    <property type="entry name" value="PYRUVATE DEHYDROGENASE [UBIQUINONE]"/>
    <property type="match status" value="1"/>
</dbReference>
<name>A0ABD4TPA1_9EURY</name>
<evidence type="ECO:0000313" key="11">
    <source>
        <dbReference type="EMBL" id="MCQ1539583.1"/>
    </source>
</evidence>
<keyword evidence="3" id="KW-0813">Transport</keyword>
<dbReference type="SUPFAM" id="SSF52518">
    <property type="entry name" value="Thiamin diphosphate-binding fold (THDP-binding)"/>
    <property type="match status" value="2"/>
</dbReference>
<evidence type="ECO:0000256" key="7">
    <source>
        <dbReference type="ARBA" id="ARBA00023052"/>
    </source>
</evidence>
<comment type="function">
    <text evidence="1">Rubredoxin is a small nonheme, iron protein lacking acid-labile sulfide. Its single Fe, chelated to 4 Cys, functions as an electron acceptor and may also stabilize the conformation of the molecule.</text>
</comment>
<dbReference type="PANTHER" id="PTHR42981:SF2">
    <property type="entry name" value="PYRUVATE DEHYDROGENASE [UBIQUINONE]"/>
    <property type="match status" value="1"/>
</dbReference>
<dbReference type="InterPro" id="IPR011766">
    <property type="entry name" value="TPP_enzyme_TPP-bd"/>
</dbReference>
<dbReference type="CDD" id="cd02014">
    <property type="entry name" value="TPP_POX"/>
    <property type="match status" value="1"/>
</dbReference>
<dbReference type="InterPro" id="IPR012000">
    <property type="entry name" value="Thiamin_PyroP_enz_cen_dom"/>
</dbReference>
<evidence type="ECO:0000256" key="3">
    <source>
        <dbReference type="ARBA" id="ARBA00022448"/>
    </source>
</evidence>
<dbReference type="AlphaFoldDB" id="A0ABD4TPA1"/>
<dbReference type="Pfam" id="PF00205">
    <property type="entry name" value="TPP_enzyme_M"/>
    <property type="match status" value="1"/>
</dbReference>
<dbReference type="Gene3D" id="2.20.28.10">
    <property type="match status" value="2"/>
</dbReference>
<dbReference type="CDD" id="cd00730">
    <property type="entry name" value="rubredoxin"/>
    <property type="match status" value="2"/>
</dbReference>
<protein>
    <submittedName>
        <fullName evidence="11">Thiamine pyrophosphate-binding protein</fullName>
    </submittedName>
</protein>
<dbReference type="GO" id="GO:0046872">
    <property type="term" value="F:metal ion binding"/>
    <property type="evidence" value="ECO:0007669"/>
    <property type="project" value="UniProtKB-KW"/>
</dbReference>
<dbReference type="SUPFAM" id="SSF52467">
    <property type="entry name" value="DHS-like NAD/FAD-binding domain"/>
    <property type="match status" value="1"/>
</dbReference>
<dbReference type="Pfam" id="PF02776">
    <property type="entry name" value="TPP_enzyme_N"/>
    <property type="match status" value="1"/>
</dbReference>
<keyword evidence="4" id="KW-0479">Metal-binding</keyword>
<dbReference type="Pfam" id="PF00301">
    <property type="entry name" value="Rubredoxin"/>
    <property type="match status" value="2"/>
</dbReference>
<dbReference type="PROSITE" id="PS50903">
    <property type="entry name" value="RUBREDOXIN_LIKE"/>
    <property type="match status" value="2"/>
</dbReference>
<evidence type="ECO:0000256" key="2">
    <source>
        <dbReference type="ARBA" id="ARBA00007812"/>
    </source>
</evidence>
<dbReference type="GO" id="GO:0006082">
    <property type="term" value="P:organic acid metabolic process"/>
    <property type="evidence" value="ECO:0007669"/>
    <property type="project" value="UniProtKB-ARBA"/>
</dbReference>
<evidence type="ECO:0000256" key="6">
    <source>
        <dbReference type="ARBA" id="ARBA00023004"/>
    </source>
</evidence>
<evidence type="ECO:0000256" key="5">
    <source>
        <dbReference type="ARBA" id="ARBA00022982"/>
    </source>
</evidence>
<proteinExistence type="inferred from homology"/>
<evidence type="ECO:0000256" key="9">
    <source>
        <dbReference type="SAM" id="Phobius"/>
    </source>
</evidence>